<evidence type="ECO:0000259" key="3">
    <source>
        <dbReference type="PROSITE" id="PS00745"/>
    </source>
</evidence>
<dbReference type="GO" id="GO:0072344">
    <property type="term" value="P:rescue of stalled ribosome"/>
    <property type="evidence" value="ECO:0007669"/>
    <property type="project" value="TreeGrafter"/>
</dbReference>
<dbReference type="EMBL" id="REFJ01000005">
    <property type="protein sequence ID" value="RMA78756.1"/>
    <property type="molecule type" value="Genomic_DNA"/>
</dbReference>
<name>A0A3M0A280_9GAMM</name>
<organism evidence="4 5">
    <name type="scientific">Umboniibacter marinipuniceus</name>
    <dbReference type="NCBI Taxonomy" id="569599"/>
    <lineage>
        <taxon>Bacteria</taxon>
        <taxon>Pseudomonadati</taxon>
        <taxon>Pseudomonadota</taxon>
        <taxon>Gammaproteobacteria</taxon>
        <taxon>Cellvibrionales</taxon>
        <taxon>Cellvibrionaceae</taxon>
        <taxon>Umboniibacter</taxon>
    </lineage>
</organism>
<feature type="domain" description="Prokaryotic-type class I peptide chain release factors" evidence="3">
    <location>
        <begin position="21"/>
        <end position="37"/>
    </location>
</feature>
<dbReference type="InterPro" id="IPR045853">
    <property type="entry name" value="Pep_chain_release_fac_I_sf"/>
</dbReference>
<dbReference type="GO" id="GO:0043022">
    <property type="term" value="F:ribosome binding"/>
    <property type="evidence" value="ECO:0007669"/>
    <property type="project" value="TreeGrafter"/>
</dbReference>
<dbReference type="GO" id="GO:0004045">
    <property type="term" value="F:peptidyl-tRNA hydrolase activity"/>
    <property type="evidence" value="ECO:0007669"/>
    <property type="project" value="TreeGrafter"/>
</dbReference>
<proteinExistence type="inferred from homology"/>
<dbReference type="AlphaFoldDB" id="A0A3M0A280"/>
<gene>
    <name evidence="4" type="ORF">DFR27_2094</name>
</gene>
<dbReference type="PANTHER" id="PTHR47814:SF1">
    <property type="entry name" value="PEPTIDYL-TRNA HYDROLASE ARFB"/>
    <property type="match status" value="1"/>
</dbReference>
<reference evidence="4 5" key="1">
    <citation type="submission" date="2018-10" db="EMBL/GenBank/DDBJ databases">
        <title>Genomic Encyclopedia of Type Strains, Phase IV (KMG-IV): sequencing the most valuable type-strain genomes for metagenomic binning, comparative biology and taxonomic classification.</title>
        <authorList>
            <person name="Goeker M."/>
        </authorList>
    </citation>
    <scope>NUCLEOTIDE SEQUENCE [LARGE SCALE GENOMIC DNA]</scope>
    <source>
        <strain evidence="4 5">DSM 25080</strain>
    </source>
</reference>
<comment type="caution">
    <text evidence="4">The sequence shown here is derived from an EMBL/GenBank/DDBJ whole genome shotgun (WGS) entry which is preliminary data.</text>
</comment>
<sequence>MLRLSNNVEIPRAELEFNAMRAQGAGGQNVNKLNSAIHLRFDIKASSLPEFHKQRLLKLRDSRISKEGVIIIKAQQHRTQEKNREDALVRLRELILEAIKVVPARKPTKPTRSSQRKRLDSKTKHASTKRMRGRVDSQT</sequence>
<dbReference type="RefSeq" id="WP_121877398.1">
    <property type="nucleotide sequence ID" value="NZ_REFJ01000005.1"/>
</dbReference>
<evidence type="ECO:0000313" key="4">
    <source>
        <dbReference type="EMBL" id="RMA78756.1"/>
    </source>
</evidence>
<dbReference type="PROSITE" id="PS00745">
    <property type="entry name" value="RF_PROK_I"/>
    <property type="match status" value="1"/>
</dbReference>
<evidence type="ECO:0000256" key="1">
    <source>
        <dbReference type="ARBA" id="ARBA00010835"/>
    </source>
</evidence>
<dbReference type="SUPFAM" id="SSF75620">
    <property type="entry name" value="Release factor"/>
    <property type="match status" value="1"/>
</dbReference>
<dbReference type="NCBIfam" id="NF006718">
    <property type="entry name" value="PRK09256.1"/>
    <property type="match status" value="1"/>
</dbReference>
<keyword evidence="5" id="KW-1185">Reference proteome</keyword>
<feature type="region of interest" description="Disordered" evidence="2">
    <location>
        <begin position="103"/>
        <end position="139"/>
    </location>
</feature>
<dbReference type="InterPro" id="IPR000352">
    <property type="entry name" value="Pep_chain_release_fac_I"/>
</dbReference>
<comment type="similarity">
    <text evidence="1">Belongs to the prokaryotic/mitochondrial release factor family.</text>
</comment>
<dbReference type="OrthoDB" id="9815709at2"/>
<dbReference type="PANTHER" id="PTHR47814">
    <property type="entry name" value="PEPTIDYL-TRNA HYDROLASE ARFB"/>
    <property type="match status" value="1"/>
</dbReference>
<dbReference type="Gene3D" id="3.30.160.20">
    <property type="match status" value="1"/>
</dbReference>
<dbReference type="Pfam" id="PF00472">
    <property type="entry name" value="RF-1"/>
    <property type="match status" value="1"/>
</dbReference>
<evidence type="ECO:0000313" key="5">
    <source>
        <dbReference type="Proteomes" id="UP000267187"/>
    </source>
</evidence>
<evidence type="ECO:0000256" key="2">
    <source>
        <dbReference type="SAM" id="MobiDB-lite"/>
    </source>
</evidence>
<protein>
    <submittedName>
        <fullName evidence="4">Ribosome-associated protein</fullName>
    </submittedName>
</protein>
<accession>A0A3M0A280</accession>
<dbReference type="GO" id="GO:0003747">
    <property type="term" value="F:translation release factor activity"/>
    <property type="evidence" value="ECO:0007669"/>
    <property type="project" value="InterPro"/>
</dbReference>
<dbReference type="Proteomes" id="UP000267187">
    <property type="component" value="Unassembled WGS sequence"/>
</dbReference>